<dbReference type="InterPro" id="IPR000477">
    <property type="entry name" value="RT_dom"/>
</dbReference>
<name>A0A2S0N4U1_9BURK</name>
<dbReference type="CDD" id="cd01651">
    <property type="entry name" value="RT_G2_intron"/>
    <property type="match status" value="1"/>
</dbReference>
<dbReference type="GO" id="GO:0003964">
    <property type="term" value="F:RNA-directed DNA polymerase activity"/>
    <property type="evidence" value="ECO:0007669"/>
    <property type="project" value="UniProtKB-KW"/>
</dbReference>
<keyword evidence="3" id="KW-0548">Nucleotidyltransferase</keyword>
<evidence type="ECO:0000313" key="4">
    <source>
        <dbReference type="EMBL" id="AVO43307.1"/>
    </source>
</evidence>
<dbReference type="EMBL" id="CP027669">
    <property type="protein sequence ID" value="AVO43307.1"/>
    <property type="molecule type" value="Genomic_DNA"/>
</dbReference>
<dbReference type="SUPFAM" id="SSF56672">
    <property type="entry name" value="DNA/RNA polymerases"/>
    <property type="match status" value="1"/>
</dbReference>
<dbReference type="RefSeq" id="WP_106447946.1">
    <property type="nucleotide sequence ID" value="NZ_CP027669.1"/>
</dbReference>
<organism evidence="3 5">
    <name type="scientific">Simplicispira suum</name>
    <dbReference type="NCBI Taxonomy" id="2109915"/>
    <lineage>
        <taxon>Bacteria</taxon>
        <taxon>Pseudomonadati</taxon>
        <taxon>Pseudomonadota</taxon>
        <taxon>Betaproteobacteria</taxon>
        <taxon>Burkholderiales</taxon>
        <taxon>Comamonadaceae</taxon>
        <taxon>Simplicispira</taxon>
    </lineage>
</organism>
<dbReference type="InterPro" id="IPR051083">
    <property type="entry name" value="GrpII_Intron_Splice-Mob/Def"/>
</dbReference>
<dbReference type="Pfam" id="PF00078">
    <property type="entry name" value="RVT_1"/>
    <property type="match status" value="1"/>
</dbReference>
<proteinExistence type="inferred from homology"/>
<gene>
    <name evidence="3" type="primary">ltrA</name>
    <name evidence="3" type="ORF">C6571_00610</name>
    <name evidence="4" type="ORF">C6571_15685</name>
</gene>
<dbReference type="NCBIfam" id="TIGR04416">
    <property type="entry name" value="group_II_RT_mat"/>
    <property type="match status" value="1"/>
</dbReference>
<dbReference type="Pfam" id="PF13655">
    <property type="entry name" value="RVT_N"/>
    <property type="match status" value="1"/>
</dbReference>
<reference evidence="3 5" key="1">
    <citation type="submission" date="2018-03" db="EMBL/GenBank/DDBJ databases">
        <title>Genome sequencing of Simplicispira sp.</title>
        <authorList>
            <person name="Kim S.-J."/>
            <person name="Heo J."/>
            <person name="Kwon S.-W."/>
        </authorList>
    </citation>
    <scope>NUCLEOTIDE SEQUENCE [LARGE SCALE GENOMIC DNA]</scope>
    <source>
        <strain evidence="3 5">SC1-8</strain>
    </source>
</reference>
<evidence type="ECO:0000313" key="5">
    <source>
        <dbReference type="Proteomes" id="UP000239326"/>
    </source>
</evidence>
<dbReference type="InterPro" id="IPR043502">
    <property type="entry name" value="DNA/RNA_pol_sf"/>
</dbReference>
<feature type="domain" description="Reverse transcriptase" evidence="2">
    <location>
        <begin position="98"/>
        <end position="332"/>
    </location>
</feature>
<dbReference type="AlphaFoldDB" id="A0A2S0N4U1"/>
<keyword evidence="3" id="KW-0695">RNA-directed DNA polymerase</keyword>
<sequence length="499" mass="56390">MTANDIPVSGAGASLPDALMWDLVNWNRIEAEVKRLQMRIAKAVREGRWGKAKALQRLLTRSHSGKLLAVKRVTENRGKRTPGVDGKVWLTPAARWKGMLSMRHRGYRPMPLRRVYIPKSNGKMRPLGIPCMRCRAMQALWKLALEPIAETRADLNSYGFRPGRSTADAIEQCFNCLSHRTSAEWVLEGDIRGCFDNFSHAWLLKHIPMDKAILRQWLEAGYVDEGALFESRAGTPQGGIISPVLANMALDGLEAAVLASAGGSERAHRRAKFNVIRYADDFVVTGASKDVLESQVLPAIRRFMAERGLELSEEKTRITHIEQGFDFLGQNVRKYGRQCLTKPAKKSIKSLLDKVRAIIKGNATATQAAVIRLLNPVIRGWAMYHRHAAAKTTFNRVDDFIWHMLWRWAKRRHPAKSAWWIKKRYFRTIGNRNGDFATRGSADGKTVGIQLFRAMTVAITRHVKIPAAANPFDPAWTEYLDRRRASKRSVKLFGASLWC</sequence>
<dbReference type="EMBL" id="CP027669">
    <property type="protein sequence ID" value="AVO42971.1"/>
    <property type="molecule type" value="Genomic_DNA"/>
</dbReference>
<evidence type="ECO:0000259" key="2">
    <source>
        <dbReference type="PROSITE" id="PS50878"/>
    </source>
</evidence>
<dbReference type="InterPro" id="IPR025960">
    <property type="entry name" value="RVT_N"/>
</dbReference>
<dbReference type="PANTHER" id="PTHR34047:SF10">
    <property type="entry name" value="GROUP II INTRON-ASSOCIATED OPEN READING FRAME"/>
    <property type="match status" value="1"/>
</dbReference>
<dbReference type="KEGG" id="simp:C6571_00610"/>
<dbReference type="OrthoDB" id="8538592at2"/>
<keyword evidence="3" id="KW-0808">Transferase</keyword>
<dbReference type="Pfam" id="PF08388">
    <property type="entry name" value="GIIM"/>
    <property type="match status" value="1"/>
</dbReference>
<dbReference type="InterPro" id="IPR030931">
    <property type="entry name" value="Group_II_RT_mat"/>
</dbReference>
<dbReference type="PROSITE" id="PS50878">
    <property type="entry name" value="RT_POL"/>
    <property type="match status" value="1"/>
</dbReference>
<dbReference type="KEGG" id="simp:C6571_15685"/>
<protein>
    <submittedName>
        <fullName evidence="3">Group II intron reverse transcriptase/maturase</fullName>
    </submittedName>
</protein>
<keyword evidence="5" id="KW-1185">Reference proteome</keyword>
<dbReference type="PANTHER" id="PTHR34047">
    <property type="entry name" value="NUCLEAR INTRON MATURASE 1, MITOCHONDRIAL-RELATED"/>
    <property type="match status" value="1"/>
</dbReference>
<accession>A0A2S0N4U1</accession>
<dbReference type="InterPro" id="IPR013597">
    <property type="entry name" value="Mat_intron_G2"/>
</dbReference>
<dbReference type="Proteomes" id="UP000239326">
    <property type="component" value="Chromosome"/>
</dbReference>
<comment type="similarity">
    <text evidence="1">Belongs to the bacterial reverse transcriptase family.</text>
</comment>
<evidence type="ECO:0000313" key="3">
    <source>
        <dbReference type="EMBL" id="AVO42971.1"/>
    </source>
</evidence>
<evidence type="ECO:0000256" key="1">
    <source>
        <dbReference type="ARBA" id="ARBA00034120"/>
    </source>
</evidence>